<organism evidence="1 2">
    <name type="scientific">Flavobacterium haoranii</name>
    <dbReference type="NCBI Taxonomy" id="683124"/>
    <lineage>
        <taxon>Bacteria</taxon>
        <taxon>Pseudomonadati</taxon>
        <taxon>Bacteroidota</taxon>
        <taxon>Flavobacteriia</taxon>
        <taxon>Flavobacteriales</taxon>
        <taxon>Flavobacteriaceae</taxon>
        <taxon>Flavobacterium</taxon>
    </lineage>
</organism>
<dbReference type="AlphaFoldDB" id="A0A1M6J0H8"/>
<dbReference type="EMBL" id="FQZH01000003">
    <property type="protein sequence ID" value="SHJ40236.1"/>
    <property type="molecule type" value="Genomic_DNA"/>
</dbReference>
<evidence type="ECO:0000313" key="2">
    <source>
        <dbReference type="Proteomes" id="UP000184232"/>
    </source>
</evidence>
<name>A0A1M6J0H8_9FLAO</name>
<evidence type="ECO:0000313" key="1">
    <source>
        <dbReference type="EMBL" id="SHJ40236.1"/>
    </source>
</evidence>
<proteinExistence type="predicted"/>
<dbReference type="Proteomes" id="UP000184232">
    <property type="component" value="Unassembled WGS sequence"/>
</dbReference>
<gene>
    <name evidence="1" type="ORF">SAMN05444337_1931</name>
</gene>
<protein>
    <submittedName>
        <fullName evidence="1">Uncharacterized protein</fullName>
    </submittedName>
</protein>
<keyword evidence="2" id="KW-1185">Reference proteome</keyword>
<reference evidence="1 2" key="1">
    <citation type="submission" date="2016-11" db="EMBL/GenBank/DDBJ databases">
        <authorList>
            <person name="Jaros S."/>
            <person name="Januszkiewicz K."/>
            <person name="Wedrychowicz H."/>
        </authorList>
    </citation>
    <scope>NUCLEOTIDE SEQUENCE [LARGE SCALE GENOMIC DNA]</scope>
    <source>
        <strain evidence="1 2">DSM 22807</strain>
    </source>
</reference>
<sequence>MKKGSFNLLNGTFSVKEALYILMELYSNKITFHQRDVFSKEERNQGDVTHSKNRIIELTEDKNRIREILTSSENLERKVKINGEIFLEIID</sequence>
<dbReference type="RefSeq" id="WP_072784442.1">
    <property type="nucleotide sequence ID" value="NZ_CP045292.1"/>
</dbReference>
<accession>A0A1M6J0H8</accession>
<dbReference type="STRING" id="683124.SAMN05444337_1931"/>